<dbReference type="SUPFAM" id="SSF54189">
    <property type="entry name" value="Ribosomal proteins S24e, L23 and L15e"/>
    <property type="match status" value="1"/>
</dbReference>
<dbReference type="InterPro" id="IPR013025">
    <property type="entry name" value="Ribosomal_uL23-like"/>
</dbReference>
<reference evidence="9" key="1">
    <citation type="submission" date="2022-11" db="UniProtKB">
        <authorList>
            <consortium name="WormBaseParasite"/>
        </authorList>
    </citation>
    <scope>IDENTIFICATION</scope>
</reference>
<protein>
    <recommendedName>
        <fullName evidence="4">Large ribosomal subunit protein uL23m</fullName>
    </recommendedName>
    <alternativeName>
        <fullName evidence="5">39S ribosomal protein L23, mitochondrial</fullName>
    </alternativeName>
</protein>
<dbReference type="Gene3D" id="3.30.70.330">
    <property type="match status" value="1"/>
</dbReference>
<dbReference type="PANTHER" id="PTHR12059:SF5">
    <property type="entry name" value="LARGE RIBOSOMAL SUBUNIT PROTEIN UL23M"/>
    <property type="match status" value="1"/>
</dbReference>
<dbReference type="Pfam" id="PF09368">
    <property type="entry name" value="Sas10"/>
    <property type="match status" value="1"/>
</dbReference>
<dbReference type="GO" id="GO:0005762">
    <property type="term" value="C:mitochondrial large ribosomal subunit"/>
    <property type="evidence" value="ECO:0007669"/>
    <property type="project" value="TreeGrafter"/>
</dbReference>
<keyword evidence="3" id="KW-0687">Ribonucleoprotein</keyword>
<dbReference type="PANTHER" id="PTHR12059">
    <property type="entry name" value="RIBOSOMAL PROTEIN L23-RELATED"/>
    <property type="match status" value="1"/>
</dbReference>
<feature type="compositionally biased region" description="Basic and acidic residues" evidence="6">
    <location>
        <begin position="221"/>
        <end position="242"/>
    </location>
</feature>
<evidence type="ECO:0000256" key="4">
    <source>
        <dbReference type="ARBA" id="ARBA00039977"/>
    </source>
</evidence>
<dbReference type="GO" id="GO:0032543">
    <property type="term" value="P:mitochondrial translation"/>
    <property type="evidence" value="ECO:0007669"/>
    <property type="project" value="TreeGrafter"/>
</dbReference>
<evidence type="ECO:0000313" key="8">
    <source>
        <dbReference type="Proteomes" id="UP000887563"/>
    </source>
</evidence>
<dbReference type="AlphaFoldDB" id="A0A914LUS5"/>
<dbReference type="GO" id="GO:0003735">
    <property type="term" value="F:structural constituent of ribosome"/>
    <property type="evidence" value="ECO:0007669"/>
    <property type="project" value="InterPro"/>
</dbReference>
<evidence type="ECO:0000256" key="2">
    <source>
        <dbReference type="ARBA" id="ARBA00022980"/>
    </source>
</evidence>
<evidence type="ECO:0000259" key="7">
    <source>
        <dbReference type="Pfam" id="PF09368"/>
    </source>
</evidence>
<feature type="region of interest" description="Disordered" evidence="6">
    <location>
        <begin position="186"/>
        <end position="242"/>
    </location>
</feature>
<keyword evidence="8" id="KW-1185">Reference proteome</keyword>
<sequence>MGKRKHKKKRIVKNSGSSRIVLSQKVEDGDEVFDEIDKFHAEYDAKLLKIVKQPKKPLAKEVLRVISDEDFSEDEEGFSDGEESLNNDNQITSNKWGKLRRNYYGTSYVDGDYGGAIHDSDEEEALQLEEQDAIDRQIKLENANSSLDFNQFFRKDFELNNSEENDDPGEECGLADLLQIEVQHPAVTSNSLDGEENEDEIIDESDDDANSENSLSSVSESDVKPKNKDDYGRERRKITYEMRKNKGIPKDRGRKKVKRHARIVNRRKFHKALIKKRSQVPDLRREIDRYGGEKRGIRVSTIKSIKMTSRIHRLWFPGDGRPRVFLPDFWIKLLEPQKVGYMRLPKNAAMFEVDLRMSRFDVREYLEKIYKFPVRDVRLRNVEGEITWDNPLDKQKRRALWKDEDKKIAFVFFKKDFVAEFPNLFTGEEDADEKRLEQMRQGNPNKLNIDFINKDRAGVGEMLPL</sequence>
<evidence type="ECO:0000313" key="9">
    <source>
        <dbReference type="WBParaSite" id="Minc3s00913g18809"/>
    </source>
</evidence>
<feature type="domain" description="Sas10 C-terminal" evidence="7">
    <location>
        <begin position="234"/>
        <end position="307"/>
    </location>
</feature>
<feature type="region of interest" description="Disordered" evidence="6">
    <location>
        <begin position="71"/>
        <end position="90"/>
    </location>
</feature>
<comment type="similarity">
    <text evidence="1">Belongs to the universal ribosomal protein uL23 family.</text>
</comment>
<evidence type="ECO:0000256" key="5">
    <source>
        <dbReference type="ARBA" id="ARBA00041375"/>
    </source>
</evidence>
<accession>A0A914LUS5</accession>
<evidence type="ECO:0000256" key="1">
    <source>
        <dbReference type="ARBA" id="ARBA00006700"/>
    </source>
</evidence>
<dbReference type="InterPro" id="IPR012677">
    <property type="entry name" value="Nucleotide-bd_a/b_plait_sf"/>
</dbReference>
<keyword evidence="2" id="KW-0689">Ribosomal protein</keyword>
<proteinExistence type="inferred from homology"/>
<organism evidence="8 9">
    <name type="scientific">Meloidogyne incognita</name>
    <name type="common">Southern root-knot nematode worm</name>
    <name type="synonym">Oxyuris incognita</name>
    <dbReference type="NCBI Taxonomy" id="6306"/>
    <lineage>
        <taxon>Eukaryota</taxon>
        <taxon>Metazoa</taxon>
        <taxon>Ecdysozoa</taxon>
        <taxon>Nematoda</taxon>
        <taxon>Chromadorea</taxon>
        <taxon>Rhabditida</taxon>
        <taxon>Tylenchina</taxon>
        <taxon>Tylenchomorpha</taxon>
        <taxon>Tylenchoidea</taxon>
        <taxon>Meloidogynidae</taxon>
        <taxon>Meloidogyninae</taxon>
        <taxon>Meloidogyne</taxon>
        <taxon>Meloidogyne incognita group</taxon>
    </lineage>
</organism>
<name>A0A914LUS5_MELIC</name>
<dbReference type="WBParaSite" id="Minc3s00913g18809">
    <property type="protein sequence ID" value="Minc3s00913g18809"/>
    <property type="gene ID" value="Minc3s00913g18809"/>
</dbReference>
<feature type="compositionally biased region" description="Acidic residues" evidence="6">
    <location>
        <begin position="193"/>
        <end position="210"/>
    </location>
</feature>
<dbReference type="Proteomes" id="UP000887563">
    <property type="component" value="Unplaced"/>
</dbReference>
<evidence type="ECO:0000256" key="3">
    <source>
        <dbReference type="ARBA" id="ARBA00023274"/>
    </source>
</evidence>
<evidence type="ECO:0000256" key="6">
    <source>
        <dbReference type="SAM" id="MobiDB-lite"/>
    </source>
</evidence>
<dbReference type="InterPro" id="IPR018972">
    <property type="entry name" value="Sas10_C_dom"/>
</dbReference>
<dbReference type="InterPro" id="IPR012678">
    <property type="entry name" value="Ribosomal_uL23/eL15/eS24_sf"/>
</dbReference>
<feature type="compositionally biased region" description="Low complexity" evidence="6">
    <location>
        <begin position="211"/>
        <end position="220"/>
    </location>
</feature>
<feature type="compositionally biased region" description="Acidic residues" evidence="6">
    <location>
        <begin position="71"/>
        <end position="85"/>
    </location>
</feature>